<evidence type="ECO:0000313" key="2">
    <source>
        <dbReference type="EMBL" id="EXF80549.1"/>
    </source>
</evidence>
<name>A0A010RRC2_9PEZI</name>
<evidence type="ECO:0000313" key="3">
    <source>
        <dbReference type="Proteomes" id="UP000020467"/>
    </source>
</evidence>
<proteinExistence type="predicted"/>
<keyword evidence="3" id="KW-1185">Reference proteome</keyword>
<organism evidence="2 3">
    <name type="scientific">Colletotrichum fioriniae PJ7</name>
    <dbReference type="NCBI Taxonomy" id="1445577"/>
    <lineage>
        <taxon>Eukaryota</taxon>
        <taxon>Fungi</taxon>
        <taxon>Dikarya</taxon>
        <taxon>Ascomycota</taxon>
        <taxon>Pezizomycotina</taxon>
        <taxon>Sordariomycetes</taxon>
        <taxon>Hypocreomycetidae</taxon>
        <taxon>Glomerellales</taxon>
        <taxon>Glomerellaceae</taxon>
        <taxon>Colletotrichum</taxon>
        <taxon>Colletotrichum acutatum species complex</taxon>
    </lineage>
</organism>
<dbReference type="Proteomes" id="UP000020467">
    <property type="component" value="Unassembled WGS sequence"/>
</dbReference>
<comment type="caution">
    <text evidence="2">The sequence shown here is derived from an EMBL/GenBank/DDBJ whole genome shotgun (WGS) entry which is preliminary data.</text>
</comment>
<dbReference type="AlphaFoldDB" id="A0A010RRC2"/>
<evidence type="ECO:0000256" key="1">
    <source>
        <dbReference type="SAM" id="MobiDB-lite"/>
    </source>
</evidence>
<dbReference type="KEGG" id="cfj:CFIO01_04256"/>
<protein>
    <submittedName>
        <fullName evidence="2">Uncharacterized protein</fullName>
    </submittedName>
</protein>
<accession>A0A010RRC2</accession>
<dbReference type="HOGENOM" id="CLU_1440942_0_0_1"/>
<feature type="region of interest" description="Disordered" evidence="1">
    <location>
        <begin position="41"/>
        <end position="75"/>
    </location>
</feature>
<dbReference type="EMBL" id="JARH01000427">
    <property type="protein sequence ID" value="EXF80549.1"/>
    <property type="molecule type" value="Genomic_DNA"/>
</dbReference>
<gene>
    <name evidence="2" type="ORF">CFIO01_04256</name>
</gene>
<sequence length="188" mass="20338">MLSDGRRKHLSDLSLILGTLSADVDGGEQDRFPSTDFTLQEQANNSGTGADANESRFQGSTTTTTPVTQLPKFGLPSELEDPRVIVIKKDEKIFKIAYASAQGPKGPTRQSPLQRCHHMVMVTARAAASGSTLSTPNRIATHRFSEGSWIPHRQTPALTKRNTFPGATRSIPIPPSHLIPDKVLTAPS</sequence>
<reference evidence="2 3" key="1">
    <citation type="submission" date="2014-02" db="EMBL/GenBank/DDBJ databases">
        <title>The genome sequence of Colletotrichum fioriniae PJ7.</title>
        <authorList>
            <person name="Baroncelli R."/>
            <person name="Thon M.R."/>
        </authorList>
    </citation>
    <scope>NUCLEOTIDE SEQUENCE [LARGE SCALE GENOMIC DNA]</scope>
    <source>
        <strain evidence="2 3">PJ7</strain>
    </source>
</reference>